<dbReference type="GO" id="GO:0005886">
    <property type="term" value="C:plasma membrane"/>
    <property type="evidence" value="ECO:0000318"/>
    <property type="project" value="GO_Central"/>
</dbReference>
<evidence type="ECO:0000256" key="6">
    <source>
        <dbReference type="SAM" id="MobiDB-lite"/>
    </source>
</evidence>
<evidence type="ECO:0000313" key="9">
    <source>
        <dbReference type="Proteomes" id="UP000005239"/>
    </source>
</evidence>
<dbReference type="AlphaFoldDB" id="A0A2A6CV50"/>
<dbReference type="Pfam" id="PF01569">
    <property type="entry name" value="PAP2"/>
    <property type="match status" value="1"/>
</dbReference>
<comment type="similarity">
    <text evidence="2">Belongs to the PA-phosphatase related phosphoesterase family.</text>
</comment>
<accession>A0A2A6CV50</accession>
<evidence type="ECO:0000256" key="3">
    <source>
        <dbReference type="ARBA" id="ARBA00022692"/>
    </source>
</evidence>
<keyword evidence="3 7" id="KW-0812">Transmembrane</keyword>
<accession>A0A8R1U5L0</accession>
<name>A0A2A6CV50_PRIPA</name>
<dbReference type="InterPro" id="IPR036938">
    <property type="entry name" value="PAP2/HPO_sf"/>
</dbReference>
<dbReference type="SMART" id="SM00014">
    <property type="entry name" value="acidPPc"/>
    <property type="match status" value="1"/>
</dbReference>
<dbReference type="GO" id="GO:0008195">
    <property type="term" value="F:phosphatidate phosphatase activity"/>
    <property type="evidence" value="ECO:0000318"/>
    <property type="project" value="GO_Central"/>
</dbReference>
<dbReference type="PANTHER" id="PTHR10165:SF103">
    <property type="entry name" value="PHOSPHOLIPID PHOSPHATASE HOMOLOG 1.2 HOMOLOG"/>
    <property type="match status" value="1"/>
</dbReference>
<gene>
    <name evidence="8" type="primary">WBGene00096359</name>
</gene>
<dbReference type="EnsemblMetazoa" id="PPA06805.1">
    <property type="protein sequence ID" value="PPA06805.1"/>
    <property type="gene ID" value="WBGene00096359"/>
</dbReference>
<evidence type="ECO:0000256" key="1">
    <source>
        <dbReference type="ARBA" id="ARBA00004141"/>
    </source>
</evidence>
<feature type="compositionally biased region" description="Polar residues" evidence="6">
    <location>
        <begin position="227"/>
        <end position="239"/>
    </location>
</feature>
<evidence type="ECO:0000256" key="2">
    <source>
        <dbReference type="ARBA" id="ARBA00008816"/>
    </source>
</evidence>
<feature type="transmembrane region" description="Helical" evidence="7">
    <location>
        <begin position="396"/>
        <end position="418"/>
    </location>
</feature>
<keyword evidence="5 7" id="KW-0472">Membrane</keyword>
<dbReference type="InterPro" id="IPR000326">
    <property type="entry name" value="PAP2/HPO"/>
</dbReference>
<evidence type="ECO:0000256" key="4">
    <source>
        <dbReference type="ARBA" id="ARBA00022989"/>
    </source>
</evidence>
<dbReference type="Gene3D" id="1.20.144.10">
    <property type="entry name" value="Phosphatidic acid phosphatase type 2/haloperoxidase"/>
    <property type="match status" value="1"/>
</dbReference>
<feature type="compositionally biased region" description="Polar residues" evidence="6">
    <location>
        <begin position="595"/>
        <end position="606"/>
    </location>
</feature>
<reference evidence="9" key="1">
    <citation type="journal article" date="2008" name="Nat. Genet.">
        <title>The Pristionchus pacificus genome provides a unique perspective on nematode lifestyle and parasitism.</title>
        <authorList>
            <person name="Dieterich C."/>
            <person name="Clifton S.W."/>
            <person name="Schuster L.N."/>
            <person name="Chinwalla A."/>
            <person name="Delehaunty K."/>
            <person name="Dinkelacker I."/>
            <person name="Fulton L."/>
            <person name="Fulton R."/>
            <person name="Godfrey J."/>
            <person name="Minx P."/>
            <person name="Mitreva M."/>
            <person name="Roeseler W."/>
            <person name="Tian H."/>
            <person name="Witte H."/>
            <person name="Yang S.P."/>
            <person name="Wilson R.K."/>
            <person name="Sommer R.J."/>
        </authorList>
    </citation>
    <scope>NUCLEOTIDE SEQUENCE [LARGE SCALE GENOMIC DNA]</scope>
    <source>
        <strain evidence="9">PS312</strain>
    </source>
</reference>
<feature type="transmembrane region" description="Helical" evidence="7">
    <location>
        <begin position="301"/>
        <end position="323"/>
    </location>
</feature>
<keyword evidence="4 7" id="KW-1133">Transmembrane helix</keyword>
<feature type="region of interest" description="Disordered" evidence="6">
    <location>
        <begin position="585"/>
        <end position="606"/>
    </location>
</feature>
<dbReference type="GO" id="GO:0006644">
    <property type="term" value="P:phospholipid metabolic process"/>
    <property type="evidence" value="ECO:0000318"/>
    <property type="project" value="GO_Central"/>
</dbReference>
<feature type="region of interest" description="Disordered" evidence="6">
    <location>
        <begin position="221"/>
        <end position="263"/>
    </location>
</feature>
<organism evidence="8 9">
    <name type="scientific">Pristionchus pacificus</name>
    <name type="common">Parasitic nematode worm</name>
    <dbReference type="NCBI Taxonomy" id="54126"/>
    <lineage>
        <taxon>Eukaryota</taxon>
        <taxon>Metazoa</taxon>
        <taxon>Ecdysozoa</taxon>
        <taxon>Nematoda</taxon>
        <taxon>Chromadorea</taxon>
        <taxon>Rhabditida</taxon>
        <taxon>Rhabditina</taxon>
        <taxon>Diplogasteromorpha</taxon>
        <taxon>Diplogasteroidea</taxon>
        <taxon>Neodiplogasteridae</taxon>
        <taxon>Pristionchus</taxon>
    </lineage>
</organism>
<dbReference type="CDD" id="cd03384">
    <property type="entry name" value="PAP2_wunen"/>
    <property type="match status" value="1"/>
</dbReference>
<reference evidence="8" key="2">
    <citation type="submission" date="2022-06" db="UniProtKB">
        <authorList>
            <consortium name="EnsemblMetazoa"/>
        </authorList>
    </citation>
    <scope>IDENTIFICATION</scope>
    <source>
        <strain evidence="8">PS312</strain>
    </source>
</reference>
<proteinExistence type="inferred from homology"/>
<dbReference type="Proteomes" id="UP000005239">
    <property type="component" value="Unassembled WGS sequence"/>
</dbReference>
<feature type="compositionally biased region" description="Basic and acidic residues" evidence="6">
    <location>
        <begin position="183"/>
        <end position="197"/>
    </location>
</feature>
<evidence type="ECO:0000256" key="5">
    <source>
        <dbReference type="ARBA" id="ARBA00023136"/>
    </source>
</evidence>
<feature type="transmembrane region" description="Helical" evidence="7">
    <location>
        <begin position="534"/>
        <end position="554"/>
    </location>
</feature>
<evidence type="ECO:0000313" key="8">
    <source>
        <dbReference type="EnsemblMetazoa" id="PPA06805.1"/>
    </source>
</evidence>
<feature type="region of interest" description="Disordered" evidence="6">
    <location>
        <begin position="176"/>
        <end position="197"/>
    </location>
</feature>
<dbReference type="InterPro" id="IPR043216">
    <property type="entry name" value="PAP-like"/>
</dbReference>
<protein>
    <submittedName>
        <fullName evidence="8">AcidPPc domain-containing protein</fullName>
    </submittedName>
</protein>
<dbReference type="GO" id="GO:0046839">
    <property type="term" value="P:phospholipid dephosphorylation"/>
    <property type="evidence" value="ECO:0000318"/>
    <property type="project" value="GO_Central"/>
</dbReference>
<feature type="transmembrane region" description="Helical" evidence="7">
    <location>
        <begin position="468"/>
        <end position="489"/>
    </location>
</feature>
<dbReference type="OrthoDB" id="8907274at2759"/>
<evidence type="ECO:0000256" key="7">
    <source>
        <dbReference type="SAM" id="Phobius"/>
    </source>
</evidence>
<comment type="subcellular location">
    <subcellularLocation>
        <location evidence="1">Membrane</location>
        <topology evidence="1">Multi-pass membrane protein</topology>
    </subcellularLocation>
</comment>
<feature type="transmembrane region" description="Helical" evidence="7">
    <location>
        <begin position="352"/>
        <end position="375"/>
    </location>
</feature>
<feature type="transmembrane region" description="Helical" evidence="7">
    <location>
        <begin position="501"/>
        <end position="522"/>
    </location>
</feature>
<keyword evidence="9" id="KW-1185">Reference proteome</keyword>
<dbReference type="GO" id="GO:0007165">
    <property type="term" value="P:signal transduction"/>
    <property type="evidence" value="ECO:0000318"/>
    <property type="project" value="GO_Central"/>
</dbReference>
<sequence>MFEMPPQQTHVLPHTFAWTQSGARVRSAEEMGALRHLQREVSEAFDDGRFYGDLSPFLPEDSRERAGHRHIDSVQFFPIRIGEKYEFEPLDQQIGHYSHHFADSTVHIRFLEASHCGYQIERRLTMDFSSANALASSSLTFLSSAKSVLFPTSLTWYDHVGTVTFKRRSNWGPQIVKHARSRRQSEQDCEKGPYRREPGIYPDVVSHTFSRPLKLRKSVKYEETEDQASTVPSATQGQSVRRKRGPQLGHSHTEQSAMMDQARRKVSRVEEMSNLVRKISSSVRFQIFDRLLDMDEMTQEINVVAVFINICCLYGFGASSYIVPWFTGAFQRGFFCDDETILYKFKPNTVPVSWLMAVSIGATITAIMMTEYFIMYKMEKSLSRPSYRWRNGHVHAYFVESLVYFGYAQIGFIVQLVITQATKYSVGRLRPHFIDVCKPIGYNCTNQNQYISEYTCTGDLSRIKEGRLSFFSGHSATAVYGAVFVVLYLQSRLGHRVGSKLLLPIVQTIVILSALLTCYSRITDNWHHWSDVLAGVIVGALVAIYTAAFWGGFFDRRKGYAPLNDPAGVNILARTITRDAAARNRAESNEAFDPHNQSSAGYGSTERSISPVISTRSANIQVTTYDNSSREYLPLFTCRSMSDPLLSSV</sequence>
<dbReference type="PANTHER" id="PTHR10165">
    <property type="entry name" value="LIPID PHOSPHATE PHOSPHATASE"/>
    <property type="match status" value="1"/>
</dbReference>
<dbReference type="SUPFAM" id="SSF48317">
    <property type="entry name" value="Acid phosphatase/Vanadium-dependent haloperoxidase"/>
    <property type="match status" value="1"/>
</dbReference>